<name>A0A1B1YXU8_9GAMM</name>
<dbReference type="NCBIfam" id="TIGR01469">
    <property type="entry name" value="cobA_cysG_Cterm"/>
    <property type="match status" value="1"/>
</dbReference>
<dbReference type="InterPro" id="IPR035996">
    <property type="entry name" value="4pyrrol_Methylase_sf"/>
</dbReference>
<dbReference type="Gene3D" id="3.40.1010.10">
    <property type="entry name" value="Cobalt-precorrin-4 Transmethylase, Domain 1"/>
    <property type="match status" value="1"/>
</dbReference>
<feature type="active site" description="Proton acceptor" evidence="15 16">
    <location>
        <position position="246"/>
    </location>
</feature>
<dbReference type="GO" id="GO:0032259">
    <property type="term" value="P:methylation"/>
    <property type="evidence" value="ECO:0007669"/>
    <property type="project" value="UniProtKB-KW"/>
</dbReference>
<comment type="similarity">
    <text evidence="2 17">Belongs to the precorrin methyltransferase family.</text>
</comment>
<dbReference type="GO" id="GO:0009236">
    <property type="term" value="P:cobalamin biosynthetic process"/>
    <property type="evidence" value="ECO:0007669"/>
    <property type="project" value="UniProtKB-UniRule"/>
</dbReference>
<dbReference type="InterPro" id="IPR019478">
    <property type="entry name" value="Sirohaem_synthase_dimer_dom"/>
</dbReference>
<protein>
    <recommendedName>
        <fullName evidence="15">Siroheme synthase</fullName>
    </recommendedName>
    <domain>
        <recommendedName>
            <fullName evidence="15">Uroporphyrinogen-III C-methyltransferase</fullName>
            <shortName evidence="15">Urogen III methylase</shortName>
            <ecNumber evidence="15">2.1.1.107</ecNumber>
        </recommendedName>
        <alternativeName>
            <fullName evidence="15">SUMT</fullName>
        </alternativeName>
        <alternativeName>
            <fullName evidence="15">Uroporphyrinogen III methylase</fullName>
            <shortName evidence="15">UROM</shortName>
        </alternativeName>
    </domain>
    <domain>
        <recommendedName>
            <fullName evidence="15">Precorrin-2 dehydrogenase</fullName>
            <ecNumber evidence="15">1.3.1.76</ecNumber>
        </recommendedName>
    </domain>
    <domain>
        <recommendedName>
            <fullName evidence="15">Sirohydrochlorin ferrochelatase</fullName>
            <ecNumber evidence="15">4.99.1.4</ecNumber>
        </recommendedName>
    </domain>
</protein>
<dbReference type="EMBL" id="CP014671">
    <property type="protein sequence ID" value="ANX05537.1"/>
    <property type="molecule type" value="Genomic_DNA"/>
</dbReference>
<evidence type="ECO:0000256" key="7">
    <source>
        <dbReference type="ARBA" id="ARBA00023002"/>
    </source>
</evidence>
<dbReference type="InterPro" id="IPR006367">
    <property type="entry name" value="Sirohaem_synthase_N"/>
</dbReference>
<proteinExistence type="inferred from homology"/>
<dbReference type="InterPro" id="IPR036291">
    <property type="entry name" value="NAD(P)-bd_dom_sf"/>
</dbReference>
<dbReference type="InterPro" id="IPR014777">
    <property type="entry name" value="4pyrrole_Mease_sub1"/>
</dbReference>
<dbReference type="GO" id="GO:0051287">
    <property type="term" value="F:NAD binding"/>
    <property type="evidence" value="ECO:0007669"/>
    <property type="project" value="InterPro"/>
</dbReference>
<feature type="binding site" evidence="15">
    <location>
        <begin position="22"/>
        <end position="23"/>
    </location>
    <ligand>
        <name>NAD(+)</name>
        <dbReference type="ChEBI" id="CHEBI:57540"/>
    </ligand>
</feature>
<dbReference type="SUPFAM" id="SSF51735">
    <property type="entry name" value="NAD(P)-binding Rossmann-fold domains"/>
    <property type="match status" value="1"/>
</dbReference>
<evidence type="ECO:0000256" key="11">
    <source>
        <dbReference type="ARBA" id="ARBA00023268"/>
    </source>
</evidence>
<feature type="binding site" evidence="15">
    <location>
        <position position="223"/>
    </location>
    <ligand>
        <name>S-adenosyl-L-methionine</name>
        <dbReference type="ChEBI" id="CHEBI:59789"/>
    </ligand>
</feature>
<sequence>MDYLPIFLDVRGRPCLVVGGGPVAARKLALLLRAGARGVVVAPHLTDELRAMASVVELRERPFAEVDLDGMTLVIAATDDAQVNAQVAALASARGLPVNVVDTPALCSFIMPAVVDRSPVIAAVSSGGRAPVLTRLLRARLETLIPAAYGRLAELAGSVRGKVRERIADPVARRRFWDETLQGPVAELALSGQDRRARQLLDRLLERGAAGGVGEVYLVGAGPGDPDLLTFRALRLLQQADVVVHDRLVAPEILDMARREAERIDAGKRASQHTLPQEDINALLVRLAREGKRVLRLKGGDPFLFGRGGEEIATLAAEGIPFQVVPGVTAASGCAAYAGIPLTHRDHAQLCVFVTGHLKDGSVDLPWPQLVALGGTLVIYMGLGALAEICAALIAHGKDAATPAAVVAEGTTLRQRIVTAPLGELTAAAQGLPGPALIIVGGVVGLHETLSWFSPQLADAEE</sequence>
<dbReference type="NCBIfam" id="TIGR01470">
    <property type="entry name" value="cysG_Nterm"/>
    <property type="match status" value="1"/>
</dbReference>
<keyword evidence="11 15" id="KW-0511">Multifunctional enzyme</keyword>
<dbReference type="EC" id="4.99.1.4" evidence="15"/>
<evidence type="ECO:0000256" key="3">
    <source>
        <dbReference type="ARBA" id="ARBA00022573"/>
    </source>
</evidence>
<keyword evidence="4 15" id="KW-0489">Methyltransferase</keyword>
<dbReference type="EC" id="2.1.1.107" evidence="15"/>
<evidence type="ECO:0000256" key="4">
    <source>
        <dbReference type="ARBA" id="ARBA00022603"/>
    </source>
</evidence>
<evidence type="ECO:0000256" key="8">
    <source>
        <dbReference type="ARBA" id="ARBA00023027"/>
    </source>
</evidence>
<keyword evidence="7 15" id="KW-0560">Oxidoreductase</keyword>
<comment type="function">
    <text evidence="15">Multifunctional enzyme that catalyzes the SAM-dependent methylations of uroporphyrinogen III at position C-2 and C-7 to form precorrin-2 via precorrin-1. Then it catalyzes the NAD-dependent ring dehydrogenation of precorrin-2 to yield sirohydrochlorin. Finally, it catalyzes the ferrochelation of sirohydrochlorin to yield siroheme.</text>
</comment>
<comment type="catalytic activity">
    <reaction evidence="15">
        <text>siroheme + 2 H(+) = sirohydrochlorin + Fe(2+)</text>
        <dbReference type="Rhea" id="RHEA:24360"/>
        <dbReference type="ChEBI" id="CHEBI:15378"/>
        <dbReference type="ChEBI" id="CHEBI:29033"/>
        <dbReference type="ChEBI" id="CHEBI:58351"/>
        <dbReference type="ChEBI" id="CHEBI:60052"/>
        <dbReference type="EC" id="4.99.1.4"/>
    </reaction>
</comment>
<evidence type="ECO:0000256" key="16">
    <source>
        <dbReference type="PIRSR" id="PIRSR036426-1"/>
    </source>
</evidence>
<evidence type="ECO:0000256" key="14">
    <source>
        <dbReference type="ARBA" id="ARBA00060548"/>
    </source>
</evidence>
<dbReference type="UniPathway" id="UPA00262">
    <property type="reaction ID" value="UER00211"/>
</dbReference>
<dbReference type="SUPFAM" id="SSF53790">
    <property type="entry name" value="Tetrapyrrole methylase"/>
    <property type="match status" value="1"/>
</dbReference>
<dbReference type="FunCoup" id="A0A1B1YXU8">
    <property type="interactions" value="253"/>
</dbReference>
<feature type="region of interest" description="Uroporphyrinogen-III C-methyltransferase" evidence="15">
    <location>
        <begin position="214"/>
        <end position="462"/>
    </location>
</feature>
<dbReference type="InterPro" id="IPR003043">
    <property type="entry name" value="Uropor_MeTrfase_CS"/>
</dbReference>
<reference evidence="21" key="1">
    <citation type="submission" date="2016-03" db="EMBL/GenBank/DDBJ databases">
        <title>Complete genome sequence of Solimmundus cernigliae, representing a novel lineage of polycyclic aromatic hydrocarbon degraders within the Gammaproteobacteria.</title>
        <authorList>
            <person name="Singleton D.R."/>
            <person name="Dickey A.N."/>
            <person name="Scholl E.H."/>
            <person name="Wright F.A."/>
            <person name="Aitken M.D."/>
        </authorList>
    </citation>
    <scope>NUCLEOTIDE SEQUENCE [LARGE SCALE GENOMIC DNA]</scope>
    <source>
        <strain evidence="21">TR3.2</strain>
    </source>
</reference>
<feature type="binding site" evidence="15">
    <location>
        <position position="410"/>
    </location>
    <ligand>
        <name>S-adenosyl-L-methionine</name>
        <dbReference type="ChEBI" id="CHEBI:59789"/>
    </ligand>
</feature>
<dbReference type="Gene3D" id="1.10.8.210">
    <property type="entry name" value="Sirohaem synthase, dimerisation domain"/>
    <property type="match status" value="1"/>
</dbReference>
<dbReference type="GO" id="GO:0019354">
    <property type="term" value="P:siroheme biosynthetic process"/>
    <property type="evidence" value="ECO:0007669"/>
    <property type="project" value="UniProtKB-UniRule"/>
</dbReference>
<comment type="pathway">
    <text evidence="12 15">Porphyrin-containing compound metabolism; siroheme biosynthesis; precorrin-2 from uroporphyrinogen III: step 1/1.</text>
</comment>
<evidence type="ECO:0000256" key="17">
    <source>
        <dbReference type="RuleBase" id="RU003960"/>
    </source>
</evidence>
<dbReference type="Gene3D" id="3.30.160.110">
    <property type="entry name" value="Siroheme synthase, domain 2"/>
    <property type="match status" value="1"/>
</dbReference>
<dbReference type="InterPro" id="IPR006366">
    <property type="entry name" value="CobA/CysG_C"/>
</dbReference>
<dbReference type="InterPro" id="IPR050161">
    <property type="entry name" value="Siro_Cobalamin_biosynth"/>
</dbReference>
<dbReference type="FunFam" id="3.30.950.10:FF:000001">
    <property type="entry name" value="Siroheme synthase"/>
    <property type="match status" value="1"/>
</dbReference>
<keyword evidence="6 15" id="KW-0949">S-adenosyl-L-methionine</keyword>
<comment type="pathway">
    <text evidence="1 15">Porphyrin-containing compound metabolism; siroheme biosynthesis; sirohydrochlorin from precorrin-2: step 1/1.</text>
</comment>
<dbReference type="EC" id="1.3.1.76" evidence="15"/>
<feature type="binding site" evidence="15">
    <location>
        <position position="381"/>
    </location>
    <ligand>
        <name>S-adenosyl-L-methionine</name>
        <dbReference type="ChEBI" id="CHEBI:59789"/>
    </ligand>
</feature>
<dbReference type="PIRSF" id="PIRSF036426">
    <property type="entry name" value="Sirohaem_synth"/>
    <property type="match status" value="1"/>
</dbReference>
<dbReference type="UniPathway" id="UPA00148">
    <property type="reaction ID" value="UER00211"/>
</dbReference>
<comment type="pathway">
    <text evidence="15">Cofactor biosynthesis; adenosylcobalamin biosynthesis; sirohydrochlorin from precorrin-2: step 1/1.</text>
</comment>
<dbReference type="AlphaFoldDB" id="A0A1B1YXU8"/>
<dbReference type="GO" id="GO:0043115">
    <property type="term" value="F:precorrin-2 dehydrogenase activity"/>
    <property type="evidence" value="ECO:0007669"/>
    <property type="project" value="UniProtKB-UniRule"/>
</dbReference>
<dbReference type="Gene3D" id="3.40.50.720">
    <property type="entry name" value="NAD(P)-binding Rossmann-like Domain"/>
    <property type="match status" value="1"/>
</dbReference>
<feature type="binding site" evidence="15">
    <location>
        <position position="304"/>
    </location>
    <ligand>
        <name>S-adenosyl-L-methionine</name>
        <dbReference type="ChEBI" id="CHEBI:59789"/>
    </ligand>
</feature>
<evidence type="ECO:0000259" key="18">
    <source>
        <dbReference type="Pfam" id="PF00590"/>
    </source>
</evidence>
<evidence type="ECO:0000256" key="9">
    <source>
        <dbReference type="ARBA" id="ARBA00023239"/>
    </source>
</evidence>
<evidence type="ECO:0000256" key="6">
    <source>
        <dbReference type="ARBA" id="ARBA00022691"/>
    </source>
</evidence>
<organism evidence="20 21">
    <name type="scientific">Immundisolibacter cernigliae</name>
    <dbReference type="NCBI Taxonomy" id="1810504"/>
    <lineage>
        <taxon>Bacteria</taxon>
        <taxon>Pseudomonadati</taxon>
        <taxon>Pseudomonadota</taxon>
        <taxon>Gammaproteobacteria</taxon>
        <taxon>Immundisolibacterales</taxon>
        <taxon>Immundisolibacteraceae</taxon>
        <taxon>Immundisolibacter</taxon>
    </lineage>
</organism>
<dbReference type="InterPro" id="IPR012409">
    <property type="entry name" value="Sirohaem_synth"/>
</dbReference>
<feature type="region of interest" description="Precorrin-2 dehydrogenase / sirohydrochlorin ferrochelatase" evidence="15">
    <location>
        <begin position="1"/>
        <end position="201"/>
    </location>
</feature>
<keyword evidence="15" id="KW-0597">Phosphoprotein</keyword>
<keyword evidence="9 15" id="KW-0456">Lyase</keyword>
<comment type="catalytic activity">
    <reaction evidence="15">
        <text>uroporphyrinogen III + 2 S-adenosyl-L-methionine = precorrin-2 + 2 S-adenosyl-L-homocysteine + H(+)</text>
        <dbReference type="Rhea" id="RHEA:32459"/>
        <dbReference type="ChEBI" id="CHEBI:15378"/>
        <dbReference type="ChEBI" id="CHEBI:57308"/>
        <dbReference type="ChEBI" id="CHEBI:57856"/>
        <dbReference type="ChEBI" id="CHEBI:58827"/>
        <dbReference type="ChEBI" id="CHEBI:59789"/>
        <dbReference type="EC" id="2.1.1.107"/>
    </reaction>
</comment>
<comment type="similarity">
    <text evidence="15">In the N-terminal section; belongs to the precorrin-2 dehydrogenase / sirohydrochlorin ferrochelatase family.</text>
</comment>
<feature type="domain" description="Sirohaem synthase dimerisation" evidence="19">
    <location>
        <begin position="148"/>
        <end position="205"/>
    </location>
</feature>
<dbReference type="HAMAP" id="MF_01646">
    <property type="entry name" value="Siroheme_synth"/>
    <property type="match status" value="1"/>
</dbReference>
<dbReference type="RefSeq" id="WP_068807907.1">
    <property type="nucleotide sequence ID" value="NZ_CP014671.1"/>
</dbReference>
<dbReference type="STRING" id="1810504.PG2T_07305"/>
<evidence type="ECO:0000313" key="21">
    <source>
        <dbReference type="Proteomes" id="UP000092952"/>
    </source>
</evidence>
<keyword evidence="5 15" id="KW-0808">Transferase</keyword>
<feature type="binding site" evidence="15">
    <location>
        <begin position="299"/>
        <end position="301"/>
    </location>
    <ligand>
        <name>S-adenosyl-L-methionine</name>
        <dbReference type="ChEBI" id="CHEBI:59789"/>
    </ligand>
</feature>
<comment type="pathway">
    <text evidence="15">Porphyrin-containing compound metabolism; siroheme biosynthesis; siroheme from sirohydrochlorin: step 1/1.</text>
</comment>
<dbReference type="InParanoid" id="A0A1B1YXU8"/>
<dbReference type="NCBIfam" id="NF007922">
    <property type="entry name" value="PRK10637.1"/>
    <property type="match status" value="1"/>
</dbReference>
<dbReference type="KEGG" id="gbi:PG2T_07305"/>
<evidence type="ECO:0000256" key="2">
    <source>
        <dbReference type="ARBA" id="ARBA00005879"/>
    </source>
</evidence>
<dbReference type="Pfam" id="PF00590">
    <property type="entry name" value="TP_methylase"/>
    <property type="match status" value="1"/>
</dbReference>
<dbReference type="SUPFAM" id="SSF75615">
    <property type="entry name" value="Siroheme synthase middle domains-like"/>
    <property type="match status" value="1"/>
</dbReference>
<evidence type="ECO:0000256" key="10">
    <source>
        <dbReference type="ARBA" id="ARBA00023244"/>
    </source>
</evidence>
<dbReference type="PANTHER" id="PTHR45790">
    <property type="entry name" value="SIROHEME SYNTHASE-RELATED"/>
    <property type="match status" value="1"/>
</dbReference>
<keyword evidence="3 15" id="KW-0169">Cobalamin biosynthesis</keyword>
<evidence type="ECO:0000259" key="19">
    <source>
        <dbReference type="Pfam" id="PF10414"/>
    </source>
</evidence>
<dbReference type="InterPro" id="IPR014776">
    <property type="entry name" value="4pyrrole_Mease_sub2"/>
</dbReference>
<dbReference type="Gene3D" id="3.30.950.10">
    <property type="entry name" value="Methyltransferase, Cobalt-precorrin-4 Transmethylase, Domain 2"/>
    <property type="match status" value="1"/>
</dbReference>
<dbReference type="Pfam" id="PF10414">
    <property type="entry name" value="CysG_dimeriser"/>
    <property type="match status" value="1"/>
</dbReference>
<evidence type="ECO:0000256" key="12">
    <source>
        <dbReference type="ARBA" id="ARBA00025705"/>
    </source>
</evidence>
<keyword evidence="10 15" id="KW-0627">Porphyrin biosynthesis</keyword>
<dbReference type="FunFam" id="3.40.1010.10:FF:000001">
    <property type="entry name" value="Siroheme synthase"/>
    <property type="match status" value="1"/>
</dbReference>
<dbReference type="InterPro" id="IPR000878">
    <property type="entry name" value="4pyrrol_Mease"/>
</dbReference>
<keyword evidence="21" id="KW-1185">Reference proteome</keyword>
<feature type="binding site" evidence="15">
    <location>
        <begin position="43"/>
        <end position="44"/>
    </location>
    <ligand>
        <name>NAD(+)</name>
        <dbReference type="ChEBI" id="CHEBI:57540"/>
    </ligand>
</feature>
<dbReference type="Pfam" id="PF13241">
    <property type="entry name" value="NAD_binding_7"/>
    <property type="match status" value="1"/>
</dbReference>
<evidence type="ECO:0000256" key="15">
    <source>
        <dbReference type="HAMAP-Rule" id="MF_01646"/>
    </source>
</evidence>
<comment type="pathway">
    <text evidence="14 15">Cofactor biosynthesis; adenosylcobalamin biosynthesis; precorrin-2 from uroporphyrinogen III: step 1/1.</text>
</comment>
<comment type="similarity">
    <text evidence="15">In the C-terminal section; belongs to the precorrin methyltransferase family.</text>
</comment>
<dbReference type="InterPro" id="IPR037115">
    <property type="entry name" value="Sirohaem_synt_dimer_dom_sf"/>
</dbReference>
<dbReference type="GO" id="GO:0051266">
    <property type="term" value="F:sirohydrochlorin ferrochelatase activity"/>
    <property type="evidence" value="ECO:0007669"/>
    <property type="project" value="UniProtKB-EC"/>
</dbReference>
<feature type="domain" description="Tetrapyrrole methylase" evidence="18">
    <location>
        <begin position="216"/>
        <end position="425"/>
    </location>
</feature>
<dbReference type="PROSITE" id="PS00840">
    <property type="entry name" value="SUMT_2"/>
    <property type="match status" value="1"/>
</dbReference>
<evidence type="ECO:0000256" key="5">
    <source>
        <dbReference type="ARBA" id="ARBA00022679"/>
    </source>
</evidence>
<dbReference type="Proteomes" id="UP000092952">
    <property type="component" value="Chromosome"/>
</dbReference>
<feature type="binding site" evidence="15">
    <location>
        <begin position="329"/>
        <end position="330"/>
    </location>
    <ligand>
        <name>S-adenosyl-L-methionine</name>
        <dbReference type="ChEBI" id="CHEBI:59789"/>
    </ligand>
</feature>
<keyword evidence="8 15" id="KW-0520">NAD</keyword>
<evidence type="ECO:0000256" key="13">
    <source>
        <dbReference type="ARBA" id="ARBA00047561"/>
    </source>
</evidence>
<evidence type="ECO:0000256" key="1">
    <source>
        <dbReference type="ARBA" id="ARBA00005010"/>
    </source>
</evidence>
<dbReference type="PANTHER" id="PTHR45790:SF1">
    <property type="entry name" value="SIROHEME SYNTHASE"/>
    <property type="match status" value="1"/>
</dbReference>
<feature type="modified residue" description="Phosphoserine" evidence="15">
    <location>
        <position position="126"/>
    </location>
</feature>
<comment type="catalytic activity">
    <reaction evidence="13 15">
        <text>precorrin-2 + NAD(+) = sirohydrochlorin + NADH + 2 H(+)</text>
        <dbReference type="Rhea" id="RHEA:15613"/>
        <dbReference type="ChEBI" id="CHEBI:15378"/>
        <dbReference type="ChEBI" id="CHEBI:57540"/>
        <dbReference type="ChEBI" id="CHEBI:57945"/>
        <dbReference type="ChEBI" id="CHEBI:58351"/>
        <dbReference type="ChEBI" id="CHEBI:58827"/>
        <dbReference type="EC" id="1.3.1.76"/>
    </reaction>
</comment>
<evidence type="ECO:0000313" key="20">
    <source>
        <dbReference type="EMBL" id="ANX05537.1"/>
    </source>
</evidence>
<dbReference type="OrthoDB" id="9815856at2"/>
<dbReference type="CDD" id="cd11642">
    <property type="entry name" value="SUMT"/>
    <property type="match status" value="1"/>
</dbReference>
<dbReference type="GO" id="GO:0004851">
    <property type="term" value="F:uroporphyrin-III C-methyltransferase activity"/>
    <property type="evidence" value="ECO:0007669"/>
    <property type="project" value="UniProtKB-UniRule"/>
</dbReference>
<accession>A0A1B1YXU8</accession>
<gene>
    <name evidence="15" type="primary">cysG</name>
    <name evidence="20" type="ORF">PG2T_07305</name>
</gene>
<feature type="active site" description="Proton donor" evidence="15 16">
    <location>
        <position position="268"/>
    </location>
</feature>
<dbReference type="NCBIfam" id="NF004790">
    <property type="entry name" value="PRK06136.1"/>
    <property type="match status" value="1"/>
</dbReference>